<keyword evidence="6 9" id="KW-0663">Pyridoxal phosphate</keyword>
<evidence type="ECO:0000313" key="12">
    <source>
        <dbReference type="Proteomes" id="UP000269374"/>
    </source>
</evidence>
<evidence type="ECO:0000256" key="8">
    <source>
        <dbReference type="ARBA" id="ARBA00047481"/>
    </source>
</evidence>
<evidence type="ECO:0000256" key="9">
    <source>
        <dbReference type="HAMAP-Rule" id="MF_01023"/>
    </source>
</evidence>
<evidence type="ECO:0000256" key="3">
    <source>
        <dbReference type="ARBA" id="ARBA00011738"/>
    </source>
</evidence>
<comment type="subunit">
    <text evidence="3 9">Homodimer.</text>
</comment>
<dbReference type="InterPro" id="IPR015424">
    <property type="entry name" value="PyrdxlP-dep_Trfase"/>
</dbReference>
<feature type="domain" description="Aminotransferase class I/classII large" evidence="10">
    <location>
        <begin position="23"/>
        <end position="344"/>
    </location>
</feature>
<evidence type="ECO:0000256" key="1">
    <source>
        <dbReference type="ARBA" id="ARBA00001933"/>
    </source>
</evidence>
<keyword evidence="4 9" id="KW-0032">Aminotransferase</keyword>
<dbReference type="GO" id="GO:0030170">
    <property type="term" value="F:pyridoxal phosphate binding"/>
    <property type="evidence" value="ECO:0007669"/>
    <property type="project" value="InterPro"/>
</dbReference>
<comment type="catalytic activity">
    <reaction evidence="8 9">
        <text>L-histidinol phosphate + 2-oxoglutarate = 3-(imidazol-4-yl)-2-oxopropyl phosphate + L-glutamate</text>
        <dbReference type="Rhea" id="RHEA:23744"/>
        <dbReference type="ChEBI" id="CHEBI:16810"/>
        <dbReference type="ChEBI" id="CHEBI:29985"/>
        <dbReference type="ChEBI" id="CHEBI:57766"/>
        <dbReference type="ChEBI" id="CHEBI:57980"/>
        <dbReference type="EC" id="2.6.1.9"/>
    </reaction>
</comment>
<dbReference type="UniPathway" id="UPA00031">
    <property type="reaction ID" value="UER00012"/>
</dbReference>
<dbReference type="PROSITE" id="PS00599">
    <property type="entry name" value="AA_TRANSFER_CLASS_2"/>
    <property type="match status" value="1"/>
</dbReference>
<dbReference type="GO" id="GO:0004400">
    <property type="term" value="F:histidinol-phosphate transaminase activity"/>
    <property type="evidence" value="ECO:0007669"/>
    <property type="project" value="UniProtKB-UniRule"/>
</dbReference>
<evidence type="ECO:0000256" key="4">
    <source>
        <dbReference type="ARBA" id="ARBA00022576"/>
    </source>
</evidence>
<comment type="similarity">
    <text evidence="9">Belongs to the class-II pyridoxal-phosphate-dependent aminotransferase family. Histidinol-phosphate aminotransferase subfamily.</text>
</comment>
<dbReference type="GO" id="GO:0000105">
    <property type="term" value="P:L-histidine biosynthetic process"/>
    <property type="evidence" value="ECO:0007669"/>
    <property type="project" value="UniProtKB-UniRule"/>
</dbReference>
<comment type="pathway">
    <text evidence="2 9">Amino-acid biosynthesis; L-histidine biosynthesis; L-histidine from 5-phospho-alpha-D-ribose 1-diphosphate: step 7/9.</text>
</comment>
<keyword evidence="12" id="KW-1185">Reference proteome</keyword>
<evidence type="ECO:0000313" key="11">
    <source>
        <dbReference type="EMBL" id="AYG00180.1"/>
    </source>
</evidence>
<dbReference type="InterPro" id="IPR015422">
    <property type="entry name" value="PyrdxlP-dep_Trfase_small"/>
</dbReference>
<keyword evidence="5 9" id="KW-0808">Transferase</keyword>
<organism evidence="11 12">
    <name type="scientific">Lactococcus allomyrinae</name>
    <dbReference type="NCBI Taxonomy" id="2419773"/>
    <lineage>
        <taxon>Bacteria</taxon>
        <taxon>Bacillati</taxon>
        <taxon>Bacillota</taxon>
        <taxon>Bacilli</taxon>
        <taxon>Lactobacillales</taxon>
        <taxon>Streptococcaceae</taxon>
        <taxon>Lactococcus</taxon>
    </lineage>
</organism>
<gene>
    <name evidence="9" type="primary">hisC</name>
    <name evidence="11" type="ORF">D7I46_03205</name>
</gene>
<dbReference type="PANTHER" id="PTHR43643">
    <property type="entry name" value="HISTIDINOL-PHOSPHATE AMINOTRANSFERASE 2"/>
    <property type="match status" value="1"/>
</dbReference>
<dbReference type="Gene3D" id="3.40.640.10">
    <property type="entry name" value="Type I PLP-dependent aspartate aminotransferase-like (Major domain)"/>
    <property type="match status" value="1"/>
</dbReference>
<sequence length="354" mass="40837">MSWKDNLRKVHPYVAGEQPDFMDMIKLNTNENPYPPSPLVTKQLRQYDSKDLRLYPQADADRLRAELAQYYRLSEQQIFIGNGSDEVLSLSFLTFFNSDKPLLIPDISYSFYPVYCDLYDIEYKNVALTQDFRLVFADYCQPNGGIVFANPNAPTGLAINLHEIEYILQKNPDSLVLIDEAYVDFGGQSAISLLDKYENLLITRTFSKSRALAGIRLGVALGNEFAISKLYDVKNSFNSYPVDSLAQEIGIASILDQKYFDHTVKKIISTREWFKASLITLGFELTDSKANFVFVKHPKISGKELFNALYDEKIIVRHWQKPRLNDWLRITIGTDDQMKRVAQFLKQYLEERKK</sequence>
<comment type="cofactor">
    <cofactor evidence="1 9">
        <name>pyridoxal 5'-phosphate</name>
        <dbReference type="ChEBI" id="CHEBI:597326"/>
    </cofactor>
</comment>
<dbReference type="Pfam" id="PF00155">
    <property type="entry name" value="Aminotran_1_2"/>
    <property type="match status" value="1"/>
</dbReference>
<dbReference type="InterPro" id="IPR050106">
    <property type="entry name" value="HistidinolP_aminotransfase"/>
</dbReference>
<dbReference type="InterPro" id="IPR001917">
    <property type="entry name" value="Aminotrans_II_pyridoxalP_BS"/>
</dbReference>
<dbReference type="InterPro" id="IPR005861">
    <property type="entry name" value="HisP_aminotrans"/>
</dbReference>
<protein>
    <recommendedName>
        <fullName evidence="9">Histidinol-phosphate aminotransferase</fullName>
        <ecNumber evidence="9">2.6.1.9</ecNumber>
    </recommendedName>
    <alternativeName>
        <fullName evidence="9">Imidazole acetol-phosphate transaminase</fullName>
    </alternativeName>
</protein>
<dbReference type="SUPFAM" id="SSF53383">
    <property type="entry name" value="PLP-dependent transferases"/>
    <property type="match status" value="1"/>
</dbReference>
<dbReference type="OrthoDB" id="9813612at2"/>
<dbReference type="KEGG" id="lact:D7I46_03205"/>
<reference evidence="11 12" key="1">
    <citation type="submission" date="2018-09" db="EMBL/GenBank/DDBJ databases">
        <title>Genome sequencing of strain 1JSPR-7.</title>
        <authorList>
            <person name="Heo J."/>
            <person name="Kim S.-J."/>
            <person name="Kwon S.-W."/>
        </authorList>
    </citation>
    <scope>NUCLEOTIDE SEQUENCE [LARGE SCALE GENOMIC DNA]</scope>
    <source>
        <strain evidence="11 12">1JSPR-7</strain>
    </source>
</reference>
<dbReference type="InterPro" id="IPR015421">
    <property type="entry name" value="PyrdxlP-dep_Trfase_major"/>
</dbReference>
<keyword evidence="7 9" id="KW-0368">Histidine biosynthesis</keyword>
<dbReference type="NCBIfam" id="TIGR01141">
    <property type="entry name" value="hisC"/>
    <property type="match status" value="1"/>
</dbReference>
<dbReference type="EMBL" id="CP032627">
    <property type="protein sequence ID" value="AYG00180.1"/>
    <property type="molecule type" value="Genomic_DNA"/>
</dbReference>
<dbReference type="EC" id="2.6.1.9" evidence="9"/>
<dbReference type="InterPro" id="IPR004839">
    <property type="entry name" value="Aminotransferase_I/II_large"/>
</dbReference>
<dbReference type="RefSeq" id="WP_120771568.1">
    <property type="nucleotide sequence ID" value="NZ_CP032627.1"/>
</dbReference>
<dbReference type="Proteomes" id="UP000269374">
    <property type="component" value="Chromosome"/>
</dbReference>
<evidence type="ECO:0000259" key="10">
    <source>
        <dbReference type="Pfam" id="PF00155"/>
    </source>
</evidence>
<dbReference type="AlphaFoldDB" id="A0A387BH37"/>
<keyword evidence="9" id="KW-0028">Amino-acid biosynthesis</keyword>
<feature type="modified residue" description="N6-(pyridoxal phosphate)lysine" evidence="9">
    <location>
        <position position="208"/>
    </location>
</feature>
<dbReference type="Gene3D" id="3.90.1150.10">
    <property type="entry name" value="Aspartate Aminotransferase, domain 1"/>
    <property type="match status" value="1"/>
</dbReference>
<evidence type="ECO:0000256" key="6">
    <source>
        <dbReference type="ARBA" id="ARBA00022898"/>
    </source>
</evidence>
<name>A0A387BH37_9LACT</name>
<evidence type="ECO:0000256" key="7">
    <source>
        <dbReference type="ARBA" id="ARBA00023102"/>
    </source>
</evidence>
<accession>A0A387BH37</accession>
<dbReference type="CDD" id="cd00609">
    <property type="entry name" value="AAT_like"/>
    <property type="match status" value="1"/>
</dbReference>
<dbReference type="PANTHER" id="PTHR43643:SF3">
    <property type="entry name" value="HISTIDINOL-PHOSPHATE AMINOTRANSFERASE"/>
    <property type="match status" value="1"/>
</dbReference>
<evidence type="ECO:0000256" key="5">
    <source>
        <dbReference type="ARBA" id="ARBA00022679"/>
    </source>
</evidence>
<dbReference type="HAMAP" id="MF_01023">
    <property type="entry name" value="HisC_aminotrans_2"/>
    <property type="match status" value="1"/>
</dbReference>
<proteinExistence type="inferred from homology"/>
<evidence type="ECO:0000256" key="2">
    <source>
        <dbReference type="ARBA" id="ARBA00005011"/>
    </source>
</evidence>